<dbReference type="EMBL" id="LWCA01001199">
    <property type="protein sequence ID" value="OAF65656.1"/>
    <property type="molecule type" value="Genomic_DNA"/>
</dbReference>
<name>A0A177AUJ8_9BILA</name>
<reference evidence="1 2" key="1">
    <citation type="submission" date="2016-04" db="EMBL/GenBank/DDBJ databases">
        <title>The genome of Intoshia linei affirms orthonectids as highly simplified spiralians.</title>
        <authorList>
            <person name="Mikhailov K.V."/>
            <person name="Slusarev G.S."/>
            <person name="Nikitin M.A."/>
            <person name="Logacheva M.D."/>
            <person name="Penin A."/>
            <person name="Aleoshin V."/>
            <person name="Panchin Y.V."/>
        </authorList>
    </citation>
    <scope>NUCLEOTIDE SEQUENCE [LARGE SCALE GENOMIC DNA]</scope>
    <source>
        <strain evidence="1">Intl2013</strain>
        <tissue evidence="1">Whole animal</tissue>
    </source>
</reference>
<dbReference type="AlphaFoldDB" id="A0A177AUJ8"/>
<sequence>ASTNNESTVYGVARLASKSCKNMMPGIGASGAVVYTPKMSENVEKCEQRLINPQIPDRVLSLRSTVREKFIDLGQEFFKCNCKNGFSNNRCKCKNNSMLCNSRCHHSCSSFKK</sequence>
<accession>A0A177AUJ8</accession>
<comment type="caution">
    <text evidence="1">The sequence shown here is derived from an EMBL/GenBank/DDBJ whole genome shotgun (WGS) entry which is preliminary data.</text>
</comment>
<gene>
    <name evidence="1" type="ORF">A3Q56_06644</name>
</gene>
<organism evidence="1 2">
    <name type="scientific">Intoshia linei</name>
    <dbReference type="NCBI Taxonomy" id="1819745"/>
    <lineage>
        <taxon>Eukaryota</taxon>
        <taxon>Metazoa</taxon>
        <taxon>Spiralia</taxon>
        <taxon>Lophotrochozoa</taxon>
        <taxon>Mesozoa</taxon>
        <taxon>Orthonectida</taxon>
        <taxon>Rhopaluridae</taxon>
        <taxon>Intoshia</taxon>
    </lineage>
</organism>
<evidence type="ECO:0000313" key="2">
    <source>
        <dbReference type="Proteomes" id="UP000078046"/>
    </source>
</evidence>
<proteinExistence type="predicted"/>
<keyword evidence="2" id="KW-1185">Reference proteome</keyword>
<evidence type="ECO:0008006" key="3">
    <source>
        <dbReference type="Google" id="ProtNLM"/>
    </source>
</evidence>
<evidence type="ECO:0000313" key="1">
    <source>
        <dbReference type="EMBL" id="OAF65656.1"/>
    </source>
</evidence>
<feature type="non-terminal residue" evidence="1">
    <location>
        <position position="1"/>
    </location>
</feature>
<dbReference type="OrthoDB" id="6104389at2759"/>
<dbReference type="Proteomes" id="UP000078046">
    <property type="component" value="Unassembled WGS sequence"/>
</dbReference>
<protein>
    <recommendedName>
        <fullName evidence="3">CRC domain-containing protein</fullName>
    </recommendedName>
</protein>